<keyword evidence="2" id="KW-1185">Reference proteome</keyword>
<protein>
    <submittedName>
        <fullName evidence="1">Uncharacterized protein</fullName>
    </submittedName>
</protein>
<sequence length="233" mass="26855">MCIPCGWHNARGTGLRTATLARHVSINPYVTTDIVYTSQLFSYGGDRAQSASWLRGNSLVITEATTACRWWLIECPQKRALPSRLHYVLVQFARFQAFSNFGGVSDISKTCWILQKSKGALIKADEFLLSLFVTSWCNTQTSGSTEQMPVLLWTNNCQKKKKKETRKIRQLSEMLEFAFNTFFRYFCQSFPSISREEFTRTPASQLSRETEELRGREETFRRTLISTKLLKLM</sequence>
<gene>
    <name evidence="1" type="ORF">V1477_006101</name>
</gene>
<evidence type="ECO:0000313" key="2">
    <source>
        <dbReference type="Proteomes" id="UP001607303"/>
    </source>
</evidence>
<proteinExistence type="predicted"/>
<name>A0ABD2CKS4_VESMC</name>
<evidence type="ECO:0000313" key="1">
    <source>
        <dbReference type="EMBL" id="KAL2745710.1"/>
    </source>
</evidence>
<reference evidence="1 2" key="1">
    <citation type="journal article" date="2024" name="Ann. Entomol. Soc. Am.">
        <title>Genomic analyses of the southern and eastern yellowjacket wasps (Hymenoptera: Vespidae) reveal evolutionary signatures of social life.</title>
        <authorList>
            <person name="Catto M.A."/>
            <person name="Caine P.B."/>
            <person name="Orr S.E."/>
            <person name="Hunt B.G."/>
            <person name="Goodisman M.A.D."/>
        </authorList>
    </citation>
    <scope>NUCLEOTIDE SEQUENCE [LARGE SCALE GENOMIC DNA]</scope>
    <source>
        <strain evidence="1">232</strain>
        <tissue evidence="1">Head and thorax</tissue>
    </source>
</reference>
<dbReference type="Proteomes" id="UP001607303">
    <property type="component" value="Unassembled WGS sequence"/>
</dbReference>
<comment type="caution">
    <text evidence="1">The sequence shown here is derived from an EMBL/GenBank/DDBJ whole genome shotgun (WGS) entry which is preliminary data.</text>
</comment>
<dbReference type="AlphaFoldDB" id="A0ABD2CKS4"/>
<dbReference type="EMBL" id="JAYRBN010000041">
    <property type="protein sequence ID" value="KAL2745710.1"/>
    <property type="molecule type" value="Genomic_DNA"/>
</dbReference>
<accession>A0ABD2CKS4</accession>
<organism evidence="1 2">
    <name type="scientific">Vespula maculifrons</name>
    <name type="common">Eastern yellow jacket</name>
    <name type="synonym">Wasp</name>
    <dbReference type="NCBI Taxonomy" id="7453"/>
    <lineage>
        <taxon>Eukaryota</taxon>
        <taxon>Metazoa</taxon>
        <taxon>Ecdysozoa</taxon>
        <taxon>Arthropoda</taxon>
        <taxon>Hexapoda</taxon>
        <taxon>Insecta</taxon>
        <taxon>Pterygota</taxon>
        <taxon>Neoptera</taxon>
        <taxon>Endopterygota</taxon>
        <taxon>Hymenoptera</taxon>
        <taxon>Apocrita</taxon>
        <taxon>Aculeata</taxon>
        <taxon>Vespoidea</taxon>
        <taxon>Vespidae</taxon>
        <taxon>Vespinae</taxon>
        <taxon>Vespula</taxon>
    </lineage>
</organism>